<dbReference type="eggNOG" id="ENOG502S3WY">
    <property type="taxonomic scope" value="Eukaryota"/>
</dbReference>
<dbReference type="Gene3D" id="2.130.10.10">
    <property type="entry name" value="YVTN repeat-like/Quinoprotein amine dehydrogenase"/>
    <property type="match status" value="1"/>
</dbReference>
<evidence type="ECO:0000313" key="4">
    <source>
        <dbReference type="Proteomes" id="UP000001861"/>
    </source>
</evidence>
<proteinExistence type="inferred from homology"/>
<sequence length="467" mass="49193">MVNFTILAGGFTSFIATYVFDTDSGALSLTKQNPTGDSVSWIASHSQDPSILYAVNEIGPVGNLQSFLVDSQGGLTLVDTVATGGNGPTFTNPLTTGEVSAMNFGSPNAAFIATDPLDPTRFIQDNLASTVVEFPVNGGPSNPHQSVEHNGEIFVPDLGADKIWRVAKDGETFRVQGQIDVEPGNGPRHIAIRDNLLFTLNEKTSTLTVQPIPEAPNGTTLPLIANVSIVPTLEPGFNGSFFAAEIVISEPTEAFPDPLIYVSNRNLGPDIDERGDTIAIFEFKFPSNGSDETAPSPSSSGSPTSSVLTGPVVATLRPAPVAKRMIKHHARQRTAHEQIRRQYGYGGYDYGTNAPSSDSSPSPAGVTMAGTTITLVAALPSATPVAETTAEVPAEGSLTLVNQIFTGLQQIRSFAIGKAADGGDEFLIAGANTEGGVAVFRRTEGGRNLELVARNTELQSRTSFVFL</sequence>
<dbReference type="RefSeq" id="XP_001838630.2">
    <property type="nucleotide sequence ID" value="XM_001838578.2"/>
</dbReference>
<dbReference type="InterPro" id="IPR019405">
    <property type="entry name" value="Lactonase_7-beta_prop"/>
</dbReference>
<protein>
    <recommendedName>
        <fullName evidence="5">Isomerase YbhE</fullName>
    </recommendedName>
</protein>
<dbReference type="Proteomes" id="UP000001861">
    <property type="component" value="Unassembled WGS sequence"/>
</dbReference>
<evidence type="ECO:0000256" key="1">
    <source>
        <dbReference type="ARBA" id="ARBA00005564"/>
    </source>
</evidence>
<feature type="region of interest" description="Disordered" evidence="2">
    <location>
        <begin position="289"/>
        <end position="311"/>
    </location>
</feature>
<dbReference type="PANTHER" id="PTHR30344:SF1">
    <property type="entry name" value="6-PHOSPHOGLUCONOLACTONASE"/>
    <property type="match status" value="1"/>
</dbReference>
<dbReference type="SUPFAM" id="SSF101898">
    <property type="entry name" value="NHL repeat"/>
    <property type="match status" value="1"/>
</dbReference>
<evidence type="ECO:0000313" key="3">
    <source>
        <dbReference type="EMBL" id="EAU83139.2"/>
    </source>
</evidence>
<name>A8P3X8_COPC7</name>
<dbReference type="HOGENOM" id="CLU_038716_1_0_1"/>
<dbReference type="OMA" id="GEVTGMN"/>
<dbReference type="PANTHER" id="PTHR30344">
    <property type="entry name" value="6-PHOSPHOGLUCONOLACTONASE-RELATED"/>
    <property type="match status" value="1"/>
</dbReference>
<dbReference type="OrthoDB" id="9972196at2759"/>
<comment type="caution">
    <text evidence="3">The sequence shown here is derived from an EMBL/GenBank/DDBJ whole genome shotgun (WGS) entry which is preliminary data.</text>
</comment>
<dbReference type="EMBL" id="AACS02000004">
    <property type="protein sequence ID" value="EAU83139.2"/>
    <property type="molecule type" value="Genomic_DNA"/>
</dbReference>
<dbReference type="AlphaFoldDB" id="A8P3X8"/>
<reference evidence="3 4" key="1">
    <citation type="journal article" date="2010" name="Proc. Natl. Acad. Sci. U.S.A.">
        <title>Insights into evolution of multicellular fungi from the assembled chromosomes of the mushroom Coprinopsis cinerea (Coprinus cinereus).</title>
        <authorList>
            <person name="Stajich J.E."/>
            <person name="Wilke S.K."/>
            <person name="Ahren D."/>
            <person name="Au C.H."/>
            <person name="Birren B.W."/>
            <person name="Borodovsky M."/>
            <person name="Burns C."/>
            <person name="Canback B."/>
            <person name="Casselton L.A."/>
            <person name="Cheng C.K."/>
            <person name="Deng J."/>
            <person name="Dietrich F.S."/>
            <person name="Fargo D.C."/>
            <person name="Farman M.L."/>
            <person name="Gathman A.C."/>
            <person name="Goldberg J."/>
            <person name="Guigo R."/>
            <person name="Hoegger P.J."/>
            <person name="Hooker J.B."/>
            <person name="Huggins A."/>
            <person name="James T.Y."/>
            <person name="Kamada T."/>
            <person name="Kilaru S."/>
            <person name="Kodira C."/>
            <person name="Kues U."/>
            <person name="Kupfer D."/>
            <person name="Kwan H.S."/>
            <person name="Lomsadze A."/>
            <person name="Li W."/>
            <person name="Lilly W.W."/>
            <person name="Ma L.J."/>
            <person name="Mackey A.J."/>
            <person name="Manning G."/>
            <person name="Martin F."/>
            <person name="Muraguchi H."/>
            <person name="Natvig D.O."/>
            <person name="Palmerini H."/>
            <person name="Ramesh M.A."/>
            <person name="Rehmeyer C.J."/>
            <person name="Roe B.A."/>
            <person name="Shenoy N."/>
            <person name="Stanke M."/>
            <person name="Ter-Hovhannisyan V."/>
            <person name="Tunlid A."/>
            <person name="Velagapudi R."/>
            <person name="Vision T.J."/>
            <person name="Zeng Q."/>
            <person name="Zolan M.E."/>
            <person name="Pukkila P.J."/>
        </authorList>
    </citation>
    <scope>NUCLEOTIDE SEQUENCE [LARGE SCALE GENOMIC DNA]</scope>
    <source>
        <strain evidence="4">Okayama-7 / 130 / ATCC MYA-4618 / FGSC 9003</strain>
    </source>
</reference>
<dbReference type="GeneID" id="6015220"/>
<dbReference type="Pfam" id="PF10282">
    <property type="entry name" value="Lactonase"/>
    <property type="match status" value="1"/>
</dbReference>
<dbReference type="InParanoid" id="A8P3X8"/>
<organism evidence="3 4">
    <name type="scientific">Coprinopsis cinerea (strain Okayama-7 / 130 / ATCC MYA-4618 / FGSC 9003)</name>
    <name type="common">Inky cap fungus</name>
    <name type="synonym">Hormographiella aspergillata</name>
    <dbReference type="NCBI Taxonomy" id="240176"/>
    <lineage>
        <taxon>Eukaryota</taxon>
        <taxon>Fungi</taxon>
        <taxon>Dikarya</taxon>
        <taxon>Basidiomycota</taxon>
        <taxon>Agaricomycotina</taxon>
        <taxon>Agaricomycetes</taxon>
        <taxon>Agaricomycetidae</taxon>
        <taxon>Agaricales</taxon>
        <taxon>Agaricineae</taxon>
        <taxon>Psathyrellaceae</taxon>
        <taxon>Coprinopsis</taxon>
    </lineage>
</organism>
<gene>
    <name evidence="3" type="ORF">CC1G_07821</name>
</gene>
<evidence type="ECO:0000256" key="2">
    <source>
        <dbReference type="SAM" id="MobiDB-lite"/>
    </source>
</evidence>
<comment type="similarity">
    <text evidence="1">Belongs to the cycloisomerase 2 family.</text>
</comment>
<dbReference type="GO" id="GO:0017057">
    <property type="term" value="F:6-phosphogluconolactonase activity"/>
    <property type="evidence" value="ECO:0007669"/>
    <property type="project" value="TreeGrafter"/>
</dbReference>
<dbReference type="VEuPathDB" id="FungiDB:CC1G_07821"/>
<dbReference type="InterPro" id="IPR015943">
    <property type="entry name" value="WD40/YVTN_repeat-like_dom_sf"/>
</dbReference>
<dbReference type="KEGG" id="cci:CC1G_07821"/>
<dbReference type="InterPro" id="IPR050282">
    <property type="entry name" value="Cycloisomerase_2"/>
</dbReference>
<accession>A8P3X8</accession>
<keyword evidence="4" id="KW-1185">Reference proteome</keyword>
<evidence type="ECO:0008006" key="5">
    <source>
        <dbReference type="Google" id="ProtNLM"/>
    </source>
</evidence>